<name>A0ABR3LKV2_9TELE</name>
<gene>
    <name evidence="1" type="ORF">QQF64_018228</name>
</gene>
<proteinExistence type="predicted"/>
<comment type="caution">
    <text evidence="1">The sequence shown here is derived from an EMBL/GenBank/DDBJ whole genome shotgun (WGS) entry which is preliminary data.</text>
</comment>
<protein>
    <submittedName>
        <fullName evidence="1">Uncharacterized protein</fullName>
    </submittedName>
</protein>
<evidence type="ECO:0000313" key="2">
    <source>
        <dbReference type="Proteomes" id="UP001558613"/>
    </source>
</evidence>
<evidence type="ECO:0000313" key="1">
    <source>
        <dbReference type="EMBL" id="KAL1253535.1"/>
    </source>
</evidence>
<organism evidence="1 2">
    <name type="scientific">Cirrhinus molitorella</name>
    <name type="common">mud carp</name>
    <dbReference type="NCBI Taxonomy" id="172907"/>
    <lineage>
        <taxon>Eukaryota</taxon>
        <taxon>Metazoa</taxon>
        <taxon>Chordata</taxon>
        <taxon>Craniata</taxon>
        <taxon>Vertebrata</taxon>
        <taxon>Euteleostomi</taxon>
        <taxon>Actinopterygii</taxon>
        <taxon>Neopterygii</taxon>
        <taxon>Teleostei</taxon>
        <taxon>Ostariophysi</taxon>
        <taxon>Cypriniformes</taxon>
        <taxon>Cyprinidae</taxon>
        <taxon>Labeoninae</taxon>
        <taxon>Labeonini</taxon>
        <taxon>Cirrhinus</taxon>
    </lineage>
</organism>
<dbReference type="EMBL" id="JAYMGO010000021">
    <property type="protein sequence ID" value="KAL1253535.1"/>
    <property type="molecule type" value="Genomic_DNA"/>
</dbReference>
<accession>A0ABR3LKV2</accession>
<sequence length="114" mass="12887">MATLAQVWRSSPRDATGKRFPVAMTTAYSTNTFRRISREKRHPLLLLLLLPWRRSEQVTHTQTATGKPLDRSLFFLCPESGDSSRMCSYPQCIALCSDPLCVFGPSADLARRQL</sequence>
<dbReference type="Proteomes" id="UP001558613">
    <property type="component" value="Unassembled WGS sequence"/>
</dbReference>
<keyword evidence="2" id="KW-1185">Reference proteome</keyword>
<reference evidence="1 2" key="1">
    <citation type="submission" date="2023-09" db="EMBL/GenBank/DDBJ databases">
        <authorList>
            <person name="Wang M."/>
        </authorList>
    </citation>
    <scope>NUCLEOTIDE SEQUENCE [LARGE SCALE GENOMIC DNA]</scope>
    <source>
        <strain evidence="1">GT-2023</strain>
        <tissue evidence="1">Liver</tissue>
    </source>
</reference>